<evidence type="ECO:0000256" key="9">
    <source>
        <dbReference type="ARBA" id="ARBA00038945"/>
    </source>
</evidence>
<comment type="function">
    <text evidence="7">Dual specificity enzyme that catalyzes the synthesis of pseudouridine from uracil-746 in 23S ribosomal RNA and from uracil-32 in the anticodon stem and loop of transfer RNAs.</text>
</comment>
<dbReference type="PROSITE" id="PS01129">
    <property type="entry name" value="PSI_RLU"/>
    <property type="match status" value="1"/>
</dbReference>
<dbReference type="PANTHER" id="PTHR21600">
    <property type="entry name" value="MITOCHONDRIAL RNA PSEUDOURIDINE SYNTHASE"/>
    <property type="match status" value="1"/>
</dbReference>
<evidence type="ECO:0000256" key="8">
    <source>
        <dbReference type="ARBA" id="ARBA00038944"/>
    </source>
</evidence>
<gene>
    <name evidence="17" type="ORF">FQP86_16140</name>
</gene>
<dbReference type="GO" id="GO:0160151">
    <property type="term" value="F:tRNA pseudouridine(32) synthase activity"/>
    <property type="evidence" value="ECO:0007669"/>
    <property type="project" value="UniProtKB-EC"/>
</dbReference>
<reference evidence="17 18" key="1">
    <citation type="submission" date="2019-07" db="EMBL/GenBank/DDBJ databases">
        <title>Diversity of Bacteria from Kongsfjorden, Arctic.</title>
        <authorList>
            <person name="Yu Y."/>
        </authorList>
    </citation>
    <scope>NUCLEOTIDE SEQUENCE [LARGE SCALE GENOMIC DNA]</scope>
    <source>
        <strain evidence="17 18">SM1923</strain>
    </source>
</reference>
<evidence type="ECO:0000256" key="4">
    <source>
        <dbReference type="ARBA" id="ARBA00023235"/>
    </source>
</evidence>
<comment type="catalytic activity">
    <reaction evidence="6">
        <text>uridine(746) in 23S rRNA = pseudouridine(746) in 23S rRNA</text>
        <dbReference type="Rhea" id="RHEA:42548"/>
        <dbReference type="Rhea" id="RHEA-COMP:10109"/>
        <dbReference type="Rhea" id="RHEA-COMP:10110"/>
        <dbReference type="ChEBI" id="CHEBI:65314"/>
        <dbReference type="ChEBI" id="CHEBI:65315"/>
        <dbReference type="EC" id="5.4.99.29"/>
    </reaction>
</comment>
<evidence type="ECO:0000256" key="11">
    <source>
        <dbReference type="ARBA" id="ARBA00041266"/>
    </source>
</evidence>
<dbReference type="GO" id="GO:0003723">
    <property type="term" value="F:RNA binding"/>
    <property type="evidence" value="ECO:0007669"/>
    <property type="project" value="InterPro"/>
</dbReference>
<comment type="caution">
    <text evidence="17">The sequence shown here is derived from an EMBL/GenBank/DDBJ whole genome shotgun (WGS) entry which is preliminary data.</text>
</comment>
<dbReference type="EC" id="5.4.99.29" evidence="9"/>
<dbReference type="STRING" id="553385.GCA_000591415_02901"/>
<evidence type="ECO:0000256" key="6">
    <source>
        <dbReference type="ARBA" id="ARBA00036916"/>
    </source>
</evidence>
<dbReference type="InterPro" id="IPR020103">
    <property type="entry name" value="PsdUridine_synth_cat_dom_sf"/>
</dbReference>
<evidence type="ECO:0000256" key="7">
    <source>
        <dbReference type="ARBA" id="ARBA00037305"/>
    </source>
</evidence>
<protein>
    <recommendedName>
        <fullName evidence="10">Dual-specificity RNA pseudouridine synthase RluA</fullName>
        <ecNumber evidence="8">5.4.99.28</ecNumber>
        <ecNumber evidence="9">5.4.99.29</ecNumber>
    </recommendedName>
    <alternativeName>
        <fullName evidence="11">23S rRNA pseudouridine(746) synthase</fullName>
    </alternativeName>
    <alternativeName>
        <fullName evidence="14">Ribosomal large subunit pseudouridine synthase A</fullName>
    </alternativeName>
    <alternativeName>
        <fullName evidence="13">rRNA pseudouridylate synthase A</fullName>
    </alternativeName>
    <alternativeName>
        <fullName evidence="15">rRNA-uridine isomerase A</fullName>
    </alternativeName>
    <alternativeName>
        <fullName evidence="12">tRNA pseudouridine(32) synthase</fullName>
    </alternativeName>
</protein>
<keyword evidence="3" id="KW-0819">tRNA processing</keyword>
<dbReference type="GO" id="GO:0008033">
    <property type="term" value="P:tRNA processing"/>
    <property type="evidence" value="ECO:0007669"/>
    <property type="project" value="UniProtKB-KW"/>
</dbReference>
<dbReference type="Gene3D" id="3.30.2350.10">
    <property type="entry name" value="Pseudouridine synthase"/>
    <property type="match status" value="1"/>
</dbReference>
<evidence type="ECO:0000256" key="3">
    <source>
        <dbReference type="ARBA" id="ARBA00022694"/>
    </source>
</evidence>
<dbReference type="Pfam" id="PF00849">
    <property type="entry name" value="PseudoU_synth_2"/>
    <property type="match status" value="1"/>
</dbReference>
<organism evidence="17 18">
    <name type="scientific">Cobetia crustatorum</name>
    <dbReference type="NCBI Taxonomy" id="553385"/>
    <lineage>
        <taxon>Bacteria</taxon>
        <taxon>Pseudomonadati</taxon>
        <taxon>Pseudomonadota</taxon>
        <taxon>Gammaproteobacteria</taxon>
        <taxon>Oceanospirillales</taxon>
        <taxon>Halomonadaceae</taxon>
        <taxon>Cobetia</taxon>
    </lineage>
</organism>
<evidence type="ECO:0000256" key="1">
    <source>
        <dbReference type="ARBA" id="ARBA00010876"/>
    </source>
</evidence>
<dbReference type="CDD" id="cd02869">
    <property type="entry name" value="PseudoU_synth_RluA_like"/>
    <property type="match status" value="1"/>
</dbReference>
<evidence type="ECO:0000256" key="5">
    <source>
        <dbReference type="ARBA" id="ARBA00036184"/>
    </source>
</evidence>
<evidence type="ECO:0000313" key="17">
    <source>
        <dbReference type="EMBL" id="TVU67663.1"/>
    </source>
</evidence>
<dbReference type="InterPro" id="IPR006224">
    <property type="entry name" value="PsdUridine_synth_RluA-like_CS"/>
</dbReference>
<evidence type="ECO:0000256" key="15">
    <source>
        <dbReference type="ARBA" id="ARBA00043143"/>
    </source>
</evidence>
<evidence type="ECO:0000256" key="2">
    <source>
        <dbReference type="ARBA" id="ARBA00022552"/>
    </source>
</evidence>
<evidence type="ECO:0000256" key="10">
    <source>
        <dbReference type="ARBA" id="ARBA00039988"/>
    </source>
</evidence>
<evidence type="ECO:0000256" key="14">
    <source>
        <dbReference type="ARBA" id="ARBA00042883"/>
    </source>
</evidence>
<dbReference type="AlphaFoldDB" id="A0A558HEU5"/>
<keyword evidence="2" id="KW-0698">rRNA processing</keyword>
<keyword evidence="18" id="KW-1185">Reference proteome</keyword>
<dbReference type="GO" id="GO:0000455">
    <property type="term" value="P:enzyme-directed rRNA pseudouridine synthesis"/>
    <property type="evidence" value="ECO:0007669"/>
    <property type="project" value="TreeGrafter"/>
</dbReference>
<dbReference type="InterPro" id="IPR006145">
    <property type="entry name" value="PsdUridine_synth_RsuA/RluA"/>
</dbReference>
<dbReference type="SUPFAM" id="SSF55120">
    <property type="entry name" value="Pseudouridine synthase"/>
    <property type="match status" value="1"/>
</dbReference>
<comment type="similarity">
    <text evidence="1">Belongs to the pseudouridine synthase RluA family.</text>
</comment>
<comment type="catalytic activity">
    <reaction evidence="5">
        <text>uridine(32) in tRNA = pseudouridine(32) in tRNA</text>
        <dbReference type="Rhea" id="RHEA:42544"/>
        <dbReference type="Rhea" id="RHEA-COMP:10107"/>
        <dbReference type="Rhea" id="RHEA-COMP:10108"/>
        <dbReference type="ChEBI" id="CHEBI:65314"/>
        <dbReference type="ChEBI" id="CHEBI:65315"/>
        <dbReference type="EC" id="5.4.99.28"/>
    </reaction>
</comment>
<name>A0A558HEU5_9GAMM</name>
<dbReference type="InterPro" id="IPR050188">
    <property type="entry name" value="RluA_PseudoU_synthase"/>
</dbReference>
<sequence>MQTPATSSTGHASHHLGWQDNRLQEERERVATLGLSLLAAGDDWWAIDKPAELPSVPGRDPSRFDSVYSRLCQLSSDTRAVHRLDVATSGVLLVARNVEGQRRLSRLFQSRTIDKRYVAIVAGFLTPAEGSIALPLRCDWPRRPLQIVDITLGKSALTHYQVGQHLALEGKRPDGTPQMLSCSRVLLTPHTGRSHQLRLHMLALGHPIIGDAFYARGAALNTSPRLLLHAARLVIPPAPDSDEAPLVLEAPLPF</sequence>
<evidence type="ECO:0000256" key="13">
    <source>
        <dbReference type="ARBA" id="ARBA00042844"/>
    </source>
</evidence>
<dbReference type="RefSeq" id="WP_024952767.1">
    <property type="nucleotide sequence ID" value="NZ_CAWOWR010000033.1"/>
</dbReference>
<keyword evidence="4" id="KW-0413">Isomerase</keyword>
<evidence type="ECO:0000256" key="12">
    <source>
        <dbReference type="ARBA" id="ARBA00042372"/>
    </source>
</evidence>
<dbReference type="Proteomes" id="UP000319941">
    <property type="component" value="Unassembled WGS sequence"/>
</dbReference>
<accession>A0A558HEU5</accession>
<feature type="domain" description="Pseudouridine synthase RsuA/RluA-like" evidence="16">
    <location>
        <begin position="44"/>
        <end position="202"/>
    </location>
</feature>
<evidence type="ECO:0000259" key="16">
    <source>
        <dbReference type="Pfam" id="PF00849"/>
    </source>
</evidence>
<dbReference type="OrthoDB" id="9807829at2"/>
<evidence type="ECO:0000313" key="18">
    <source>
        <dbReference type="Proteomes" id="UP000319941"/>
    </source>
</evidence>
<dbReference type="EMBL" id="VNFH01000013">
    <property type="protein sequence ID" value="TVU67663.1"/>
    <property type="molecule type" value="Genomic_DNA"/>
</dbReference>
<dbReference type="EC" id="5.4.99.28" evidence="8"/>
<dbReference type="GO" id="GO:0160142">
    <property type="term" value="F:23S rRNA pseudouridine(746) synthase activity"/>
    <property type="evidence" value="ECO:0007669"/>
    <property type="project" value="UniProtKB-EC"/>
</dbReference>
<dbReference type="PANTHER" id="PTHR21600:SF91">
    <property type="entry name" value="DUAL-SPECIFICITY RNA PSEUDOURIDINE SYNTHASE RLUA"/>
    <property type="match status" value="1"/>
</dbReference>
<proteinExistence type="inferred from homology"/>